<proteinExistence type="inferred from homology"/>
<protein>
    <recommendedName>
        <fullName evidence="11">G-protein coupled receptors family 1 profile domain-containing protein</fullName>
    </recommendedName>
</protein>
<dbReference type="SUPFAM" id="SSF81321">
    <property type="entry name" value="Family A G protein-coupled receptor-like"/>
    <property type="match status" value="1"/>
</dbReference>
<dbReference type="Pfam" id="PF00001">
    <property type="entry name" value="7tm_1"/>
    <property type="match status" value="1"/>
</dbReference>
<organism evidence="12 13">
    <name type="scientific">Bursaphelenchus okinawaensis</name>
    <dbReference type="NCBI Taxonomy" id="465554"/>
    <lineage>
        <taxon>Eukaryota</taxon>
        <taxon>Metazoa</taxon>
        <taxon>Ecdysozoa</taxon>
        <taxon>Nematoda</taxon>
        <taxon>Chromadorea</taxon>
        <taxon>Rhabditida</taxon>
        <taxon>Tylenchina</taxon>
        <taxon>Tylenchomorpha</taxon>
        <taxon>Aphelenchoidea</taxon>
        <taxon>Aphelenchoididae</taxon>
        <taxon>Bursaphelenchus</taxon>
    </lineage>
</organism>
<reference evidence="12" key="1">
    <citation type="submission" date="2020-09" db="EMBL/GenBank/DDBJ databases">
        <authorList>
            <person name="Kikuchi T."/>
        </authorList>
    </citation>
    <scope>NUCLEOTIDE SEQUENCE</scope>
    <source>
        <strain evidence="12">SH1</strain>
    </source>
</reference>
<evidence type="ECO:0000256" key="4">
    <source>
        <dbReference type="ARBA" id="ARBA00022989"/>
    </source>
</evidence>
<feature type="transmembrane region" description="Helical" evidence="10">
    <location>
        <begin position="180"/>
        <end position="204"/>
    </location>
</feature>
<dbReference type="GO" id="GO:0042277">
    <property type="term" value="F:peptide binding"/>
    <property type="evidence" value="ECO:0007669"/>
    <property type="project" value="TreeGrafter"/>
</dbReference>
<keyword evidence="8 9" id="KW-0807">Transducer</keyword>
<dbReference type="AlphaFoldDB" id="A0A811KSW8"/>
<gene>
    <name evidence="12" type="ORF">BOKJ2_LOCUS8554</name>
</gene>
<evidence type="ECO:0000256" key="10">
    <source>
        <dbReference type="SAM" id="Phobius"/>
    </source>
</evidence>
<dbReference type="GO" id="GO:0043005">
    <property type="term" value="C:neuron projection"/>
    <property type="evidence" value="ECO:0007669"/>
    <property type="project" value="TreeGrafter"/>
</dbReference>
<dbReference type="PROSITE" id="PS50262">
    <property type="entry name" value="G_PROTEIN_RECEP_F1_2"/>
    <property type="match status" value="1"/>
</dbReference>
<feature type="transmembrane region" description="Helical" evidence="10">
    <location>
        <begin position="233"/>
        <end position="251"/>
    </location>
</feature>
<feature type="transmembrane region" description="Helical" evidence="10">
    <location>
        <begin position="51"/>
        <end position="74"/>
    </location>
</feature>
<evidence type="ECO:0000313" key="12">
    <source>
        <dbReference type="EMBL" id="CAD5219658.1"/>
    </source>
</evidence>
<dbReference type="Gene3D" id="1.20.1070.10">
    <property type="entry name" value="Rhodopsin 7-helix transmembrane proteins"/>
    <property type="match status" value="1"/>
</dbReference>
<feature type="transmembrane region" description="Helical" evidence="10">
    <location>
        <begin position="127"/>
        <end position="146"/>
    </location>
</feature>
<dbReference type="EMBL" id="CAJFDH010000004">
    <property type="protein sequence ID" value="CAD5219658.1"/>
    <property type="molecule type" value="Genomic_DNA"/>
</dbReference>
<evidence type="ECO:0000313" key="13">
    <source>
        <dbReference type="Proteomes" id="UP000614601"/>
    </source>
</evidence>
<dbReference type="Proteomes" id="UP000614601">
    <property type="component" value="Unassembled WGS sequence"/>
</dbReference>
<evidence type="ECO:0000256" key="9">
    <source>
        <dbReference type="RuleBase" id="RU000688"/>
    </source>
</evidence>
<dbReference type="PANTHER" id="PTHR24229">
    <property type="entry name" value="NEUROPEPTIDES RECEPTOR"/>
    <property type="match status" value="1"/>
</dbReference>
<comment type="subcellular location">
    <subcellularLocation>
        <location evidence="1">Cell membrane</location>
        <topology evidence="1">Multi-pass membrane protein</topology>
    </subcellularLocation>
</comment>
<evidence type="ECO:0000256" key="2">
    <source>
        <dbReference type="ARBA" id="ARBA00022475"/>
    </source>
</evidence>
<dbReference type="PROSITE" id="PS00237">
    <property type="entry name" value="G_PROTEIN_RECEP_F1_1"/>
    <property type="match status" value="1"/>
</dbReference>
<dbReference type="InterPro" id="IPR017452">
    <property type="entry name" value="GPCR_Rhodpsn_7TM"/>
</dbReference>
<keyword evidence="7 9" id="KW-0675">Receptor</keyword>
<evidence type="ECO:0000256" key="7">
    <source>
        <dbReference type="ARBA" id="ARBA00023170"/>
    </source>
</evidence>
<evidence type="ECO:0000256" key="1">
    <source>
        <dbReference type="ARBA" id="ARBA00004651"/>
    </source>
</evidence>
<evidence type="ECO:0000256" key="5">
    <source>
        <dbReference type="ARBA" id="ARBA00023040"/>
    </source>
</evidence>
<sequence>MWAILIVSGIYILAFAFGTGGNLWVMVSMVRSRVCHLPSQRPCSPRERSRVFIFFLAVADFVVLLTIPFSMAQIYQVQWPFGSILCRLHAAIDYSGKFFSVVILTAMSIERYLIVCTRWRYVTSPKVIMTVPLIMGVVFCVVVPIIPQIMYTNLIEYQDEYNDVHEICLQSMPYQIEPMYTTYTFAVGFAVPLCVMAVCYVQLVQHVRRKFKERKQSRTSAQRPKYMCELTRSICRIAVFHFSCWAPFWFYNMAPIVSDAFELHLDLMNDWFVVGRLFANMLPYINSAGNCILYAFLNRDIRKHIIWRPSNNSARTIIALPSETVTFNPSPTA</sequence>
<dbReference type="OrthoDB" id="6076970at2759"/>
<keyword evidence="3 9" id="KW-0812">Transmembrane</keyword>
<dbReference type="InterPro" id="IPR000276">
    <property type="entry name" value="GPCR_Rhodpsn"/>
</dbReference>
<feature type="transmembrane region" description="Helical" evidence="10">
    <location>
        <begin position="271"/>
        <end position="297"/>
    </location>
</feature>
<dbReference type="GO" id="GO:0004930">
    <property type="term" value="F:G protein-coupled receptor activity"/>
    <property type="evidence" value="ECO:0007669"/>
    <property type="project" value="UniProtKB-KW"/>
</dbReference>
<keyword evidence="6 10" id="KW-0472">Membrane</keyword>
<keyword evidence="2" id="KW-1003">Cell membrane</keyword>
<keyword evidence="13" id="KW-1185">Reference proteome</keyword>
<name>A0A811KSW8_9BILA</name>
<feature type="domain" description="G-protein coupled receptors family 1 profile" evidence="11">
    <location>
        <begin position="21"/>
        <end position="294"/>
    </location>
</feature>
<dbReference type="PANTHER" id="PTHR24229:SF40">
    <property type="entry name" value="ALLATOSTATIN C RECEPTOR 1-RELATED"/>
    <property type="match status" value="1"/>
</dbReference>
<dbReference type="PRINTS" id="PR00237">
    <property type="entry name" value="GPCRRHODOPSN"/>
</dbReference>
<feature type="transmembrane region" description="Helical" evidence="10">
    <location>
        <begin position="6"/>
        <end position="30"/>
    </location>
</feature>
<evidence type="ECO:0000256" key="6">
    <source>
        <dbReference type="ARBA" id="ARBA00023136"/>
    </source>
</evidence>
<keyword evidence="4 10" id="KW-1133">Transmembrane helix</keyword>
<dbReference type="GO" id="GO:0005886">
    <property type="term" value="C:plasma membrane"/>
    <property type="evidence" value="ECO:0007669"/>
    <property type="project" value="UniProtKB-SubCell"/>
</dbReference>
<accession>A0A811KSW8</accession>
<keyword evidence="5 9" id="KW-0297">G-protein coupled receptor</keyword>
<feature type="transmembrane region" description="Helical" evidence="10">
    <location>
        <begin position="94"/>
        <end position="115"/>
    </location>
</feature>
<comment type="similarity">
    <text evidence="9">Belongs to the G-protein coupled receptor 1 family.</text>
</comment>
<comment type="caution">
    <text evidence="12">The sequence shown here is derived from an EMBL/GenBank/DDBJ whole genome shotgun (WGS) entry which is preliminary data.</text>
</comment>
<evidence type="ECO:0000259" key="11">
    <source>
        <dbReference type="PROSITE" id="PS50262"/>
    </source>
</evidence>
<evidence type="ECO:0000256" key="8">
    <source>
        <dbReference type="ARBA" id="ARBA00023224"/>
    </source>
</evidence>
<dbReference type="EMBL" id="CAJFCW020000004">
    <property type="protein sequence ID" value="CAG9112748.1"/>
    <property type="molecule type" value="Genomic_DNA"/>
</dbReference>
<evidence type="ECO:0000256" key="3">
    <source>
        <dbReference type="ARBA" id="ARBA00022692"/>
    </source>
</evidence>
<dbReference type="Proteomes" id="UP000783686">
    <property type="component" value="Unassembled WGS sequence"/>
</dbReference>